<dbReference type="Proteomes" id="UP000033054">
    <property type="component" value="Chromosome"/>
</dbReference>
<dbReference type="PATRIC" id="fig|1379870.5.peg.1195"/>
<sequence>MIDTFTAIFGDLADAYVKVHNLIPDDNTHLFRISSVGPYLDLLPMLSIFQTHGVTLDRFIVEATPEGVTVAVLVRDSSLT</sequence>
<name>A0A0E3ZUG2_9BACT</name>
<accession>A0A0E3ZUG2</accession>
<keyword evidence="2" id="KW-1185">Reference proteome</keyword>
<reference evidence="1 2" key="1">
    <citation type="journal article" date="2014" name="Curr. Microbiol.">
        <title>Spirosoma radiotolerans sp. nov., a gamma-radiation-resistant bacterium isolated from gamma ray-irradiated soil.</title>
        <authorList>
            <person name="Lee J.J."/>
            <person name="Srinivasan S."/>
            <person name="Lim S."/>
            <person name="Joe M."/>
            <person name="Im S."/>
            <person name="Bae S.I."/>
            <person name="Park K.R."/>
            <person name="Han J.H."/>
            <person name="Park S.H."/>
            <person name="Joo B.M."/>
            <person name="Park S.J."/>
            <person name="Kim M.K."/>
        </authorList>
    </citation>
    <scope>NUCLEOTIDE SEQUENCE [LARGE SCALE GENOMIC DNA]</scope>
    <source>
        <strain evidence="1 2">DG5A</strain>
    </source>
</reference>
<evidence type="ECO:0000313" key="1">
    <source>
        <dbReference type="EMBL" id="AKD54449.1"/>
    </source>
</evidence>
<dbReference type="EMBL" id="CP010429">
    <property type="protein sequence ID" value="AKD54449.1"/>
    <property type="molecule type" value="Genomic_DNA"/>
</dbReference>
<dbReference type="KEGG" id="srd:SD10_05510"/>
<dbReference type="HOGENOM" id="CLU_2587978_0_0_10"/>
<organism evidence="1 2">
    <name type="scientific">Spirosoma radiotolerans</name>
    <dbReference type="NCBI Taxonomy" id="1379870"/>
    <lineage>
        <taxon>Bacteria</taxon>
        <taxon>Pseudomonadati</taxon>
        <taxon>Bacteroidota</taxon>
        <taxon>Cytophagia</taxon>
        <taxon>Cytophagales</taxon>
        <taxon>Cytophagaceae</taxon>
        <taxon>Spirosoma</taxon>
    </lineage>
</organism>
<protein>
    <submittedName>
        <fullName evidence="1">Uncharacterized protein</fullName>
    </submittedName>
</protein>
<proteinExistence type="predicted"/>
<dbReference type="AlphaFoldDB" id="A0A0E3ZUG2"/>
<evidence type="ECO:0000313" key="2">
    <source>
        <dbReference type="Proteomes" id="UP000033054"/>
    </source>
</evidence>
<dbReference type="STRING" id="1379870.SD10_05510"/>
<gene>
    <name evidence="1" type="ORF">SD10_05510</name>
</gene>